<dbReference type="HAMAP" id="MF_01024">
    <property type="entry name" value="HisD"/>
    <property type="match status" value="1"/>
</dbReference>
<dbReference type="Gene3D" id="3.40.50.1980">
    <property type="entry name" value="Nitrogenase molybdenum iron protein domain"/>
    <property type="match status" value="2"/>
</dbReference>
<evidence type="ECO:0000256" key="1">
    <source>
        <dbReference type="ARBA" id="ARBA00010178"/>
    </source>
</evidence>
<dbReference type="PIRSF" id="PIRSF000099">
    <property type="entry name" value="Histidinol_dh"/>
    <property type="match status" value="1"/>
</dbReference>
<dbReference type="PROSITE" id="PS00611">
    <property type="entry name" value="HISOL_DEHYDROGENASE"/>
    <property type="match status" value="1"/>
</dbReference>
<feature type="binding site" evidence="5">
    <location>
        <position position="356"/>
    </location>
    <ligand>
        <name>substrate</name>
    </ligand>
</feature>
<evidence type="ECO:0000256" key="5">
    <source>
        <dbReference type="HAMAP-Rule" id="MF_01024"/>
    </source>
</evidence>
<dbReference type="NCBIfam" id="TIGR00069">
    <property type="entry name" value="hisD"/>
    <property type="match status" value="1"/>
</dbReference>
<feature type="binding site" evidence="5">
    <location>
        <position position="258"/>
    </location>
    <ligand>
        <name>Zn(2+)</name>
        <dbReference type="ChEBI" id="CHEBI:29105"/>
    </ligand>
</feature>
<evidence type="ECO:0000256" key="2">
    <source>
        <dbReference type="ARBA" id="ARBA00022723"/>
    </source>
</evidence>
<keyword evidence="4 5" id="KW-0560">Oxidoreductase</keyword>
<feature type="active site" description="Proton acceptor" evidence="5">
    <location>
        <position position="323"/>
    </location>
</feature>
<comment type="function">
    <text evidence="5">Catalyzes the sequential NAD-dependent oxidations of L-histidinol to L-histidinaldehyde and then to L-histidine.</text>
</comment>
<comment type="pathway">
    <text evidence="5">Amino-acid biosynthesis; L-histidine biosynthesis; L-histidine from 5-phospho-alpha-D-ribose 1-diphosphate: step 9/9.</text>
</comment>
<feature type="binding site" evidence="5">
    <location>
        <position position="255"/>
    </location>
    <ligand>
        <name>substrate</name>
    </ligand>
</feature>
<feature type="binding site" evidence="5">
    <location>
        <position position="233"/>
    </location>
    <ligand>
        <name>substrate</name>
    </ligand>
</feature>
<feature type="binding site" evidence="5">
    <location>
        <position position="186"/>
    </location>
    <ligand>
        <name>NAD(+)</name>
        <dbReference type="ChEBI" id="CHEBI:57540"/>
    </ligand>
</feature>
<comment type="cofactor">
    <cofactor evidence="5">
        <name>Zn(2+)</name>
        <dbReference type="ChEBI" id="CHEBI:29105"/>
    </cofactor>
    <text evidence="5">Binds 1 zinc ion per subunit.</text>
</comment>
<feature type="binding site" evidence="5">
    <location>
        <position position="124"/>
    </location>
    <ligand>
        <name>NAD(+)</name>
        <dbReference type="ChEBI" id="CHEBI:57540"/>
    </ligand>
</feature>
<dbReference type="EMBL" id="JAHESD010000033">
    <property type="protein sequence ID" value="MBT1704535.1"/>
    <property type="molecule type" value="Genomic_DNA"/>
</dbReference>
<comment type="caution">
    <text evidence="8">The sequence shown here is derived from an EMBL/GenBank/DDBJ whole genome shotgun (WGS) entry which is preliminary data.</text>
</comment>
<feature type="binding site" evidence="5">
    <location>
        <position position="415"/>
    </location>
    <ligand>
        <name>substrate</name>
    </ligand>
</feature>
<keyword evidence="5" id="KW-0028">Amino-acid biosynthesis</keyword>
<feature type="binding site" evidence="5">
    <location>
        <position position="323"/>
    </location>
    <ligand>
        <name>substrate</name>
    </ligand>
</feature>
<name>A0ABS5VSX2_9BACT</name>
<dbReference type="InterPro" id="IPR001692">
    <property type="entry name" value="Histidinol_DH_CS"/>
</dbReference>
<evidence type="ECO:0000256" key="3">
    <source>
        <dbReference type="ARBA" id="ARBA00022833"/>
    </source>
</evidence>
<keyword evidence="9" id="KW-1185">Reference proteome</keyword>
<dbReference type="EC" id="1.1.1.23" evidence="5"/>
<feature type="binding site" evidence="5">
    <location>
        <position position="209"/>
    </location>
    <ligand>
        <name>NAD(+)</name>
        <dbReference type="ChEBI" id="CHEBI:57540"/>
    </ligand>
</feature>
<dbReference type="Gene3D" id="1.20.5.1300">
    <property type="match status" value="1"/>
</dbReference>
<proteinExistence type="inferred from homology"/>
<evidence type="ECO:0000256" key="4">
    <source>
        <dbReference type="ARBA" id="ARBA00023002"/>
    </source>
</evidence>
<dbReference type="Proteomes" id="UP000772618">
    <property type="component" value="Unassembled WGS sequence"/>
</dbReference>
<dbReference type="PRINTS" id="PR00083">
    <property type="entry name" value="HOLDHDRGNASE"/>
</dbReference>
<feature type="binding site" evidence="5">
    <location>
        <position position="415"/>
    </location>
    <ligand>
        <name>Zn(2+)</name>
        <dbReference type="ChEBI" id="CHEBI:29105"/>
    </ligand>
</feature>
<feature type="binding site" evidence="5">
    <location>
        <position position="356"/>
    </location>
    <ligand>
        <name>Zn(2+)</name>
        <dbReference type="ChEBI" id="CHEBI:29105"/>
    </ligand>
</feature>
<feature type="binding site" evidence="5">
    <location>
        <position position="410"/>
    </location>
    <ligand>
        <name>substrate</name>
    </ligand>
</feature>
<dbReference type="InterPro" id="IPR022695">
    <property type="entry name" value="Histidinol_DH_monofunct"/>
</dbReference>
<dbReference type="PANTHER" id="PTHR21256">
    <property type="entry name" value="HISTIDINOL DEHYDROGENASE HDH"/>
    <property type="match status" value="1"/>
</dbReference>
<dbReference type="SUPFAM" id="SSF53720">
    <property type="entry name" value="ALDH-like"/>
    <property type="match status" value="1"/>
</dbReference>
<gene>
    <name evidence="5 8" type="primary">hisD</name>
    <name evidence="8" type="ORF">KK060_14675</name>
</gene>
<comment type="similarity">
    <text evidence="1 5 6 7">Belongs to the histidinol dehydrogenase family.</text>
</comment>
<dbReference type="Pfam" id="PF00815">
    <property type="entry name" value="Histidinol_dh"/>
    <property type="match status" value="1"/>
</dbReference>
<evidence type="ECO:0000313" key="9">
    <source>
        <dbReference type="Proteomes" id="UP000772618"/>
    </source>
</evidence>
<evidence type="ECO:0000256" key="6">
    <source>
        <dbReference type="PIRNR" id="PIRNR000099"/>
    </source>
</evidence>
<keyword evidence="5" id="KW-0368">Histidine biosynthesis</keyword>
<dbReference type="GO" id="GO:0004399">
    <property type="term" value="F:histidinol dehydrogenase activity"/>
    <property type="evidence" value="ECO:0007669"/>
    <property type="project" value="UniProtKB-EC"/>
</dbReference>
<feature type="binding site" evidence="5">
    <location>
        <position position="255"/>
    </location>
    <ligand>
        <name>Zn(2+)</name>
        <dbReference type="ChEBI" id="CHEBI:29105"/>
    </ligand>
</feature>
<keyword evidence="5" id="KW-0520">NAD</keyword>
<evidence type="ECO:0000256" key="7">
    <source>
        <dbReference type="RuleBase" id="RU004175"/>
    </source>
</evidence>
<dbReference type="InterPro" id="IPR012131">
    <property type="entry name" value="Hstdl_DH"/>
</dbReference>
<keyword evidence="2 5" id="KW-0479">Metal-binding</keyword>
<sequence length="427" mass="46292">MKIFNNPSRESWNEIVKRPQLALDFLDSGVRNIINRVKVSGDRALRELTLQFDKAEIKSIEVDASELNNATRSLPAALKQAIEVAADNIRKFHATQKRQDVQVETMPGVVCWRKAVPINRIGIYIPGGSAPLFSTVLMLGIPAKLAGCSEIILCTPPDKEGNINPAILFAAQLVGVTKIFRVGGAQAIAAMAYGTESIPNVYKIFGPGNQYVTKAKQLVTEDGLAIDMPAGPSEVLVFADETANPSFIAADLLSQAEHGEDSQVVLVLSNEIILSAIQKEIDKQLNDLPRKAIAEKSLFNSRVAIFNDSTSAIEFINAYAPEHLIVMVKDADSIIDKVINAGSVFIGNYSPEAVGDYASGTNHTLPTNGFAKAYAGVSLDSFLKYITYQKISEEGIKNIGPIVEQMAEAEELLGHKKAITVRLQTLN</sequence>
<organism evidence="8 9">
    <name type="scientific">Chryseosolibacter indicus</name>
    <dbReference type="NCBI Taxonomy" id="2782351"/>
    <lineage>
        <taxon>Bacteria</taxon>
        <taxon>Pseudomonadati</taxon>
        <taxon>Bacteroidota</taxon>
        <taxon>Cytophagia</taxon>
        <taxon>Cytophagales</taxon>
        <taxon>Chryseotaleaceae</taxon>
        <taxon>Chryseosolibacter</taxon>
    </lineage>
</organism>
<dbReference type="PANTHER" id="PTHR21256:SF2">
    <property type="entry name" value="HISTIDINE BIOSYNTHESIS TRIFUNCTIONAL PROTEIN"/>
    <property type="match status" value="1"/>
</dbReference>
<reference evidence="8 9" key="1">
    <citation type="submission" date="2021-05" db="EMBL/GenBank/DDBJ databases">
        <title>A Polyphasic approach of four new species of the genus Ohtaekwangia: Ohtaekwangia histidinii sp. nov., Ohtaekwangia cretensis sp. nov., Ohtaekwangia indiensis sp. nov., Ohtaekwangia reichenbachii sp. nov. from diverse environment.</title>
        <authorList>
            <person name="Octaviana S."/>
        </authorList>
    </citation>
    <scope>NUCLEOTIDE SEQUENCE [LARGE SCALE GENOMIC DNA]</scope>
    <source>
        <strain evidence="8 9">PWU20</strain>
    </source>
</reference>
<comment type="catalytic activity">
    <reaction evidence="5">
        <text>L-histidinol + 2 NAD(+) + H2O = L-histidine + 2 NADH + 3 H(+)</text>
        <dbReference type="Rhea" id="RHEA:20641"/>
        <dbReference type="ChEBI" id="CHEBI:15377"/>
        <dbReference type="ChEBI" id="CHEBI:15378"/>
        <dbReference type="ChEBI" id="CHEBI:57540"/>
        <dbReference type="ChEBI" id="CHEBI:57595"/>
        <dbReference type="ChEBI" id="CHEBI:57699"/>
        <dbReference type="ChEBI" id="CHEBI:57945"/>
        <dbReference type="EC" id="1.1.1.23"/>
    </reaction>
</comment>
<dbReference type="RefSeq" id="WP_254154495.1">
    <property type="nucleotide sequence ID" value="NZ_JAHESD010000033.1"/>
</dbReference>
<accession>A0ABS5VSX2</accession>
<feature type="active site" description="Proton acceptor" evidence="5">
    <location>
        <position position="322"/>
    </location>
</feature>
<evidence type="ECO:0000313" key="8">
    <source>
        <dbReference type="EMBL" id="MBT1704535.1"/>
    </source>
</evidence>
<dbReference type="CDD" id="cd06572">
    <property type="entry name" value="Histidinol_dh"/>
    <property type="match status" value="1"/>
</dbReference>
<keyword evidence="3 5" id="KW-0862">Zinc</keyword>
<dbReference type="InterPro" id="IPR016161">
    <property type="entry name" value="Ald_DH/histidinol_DH"/>
</dbReference>
<feature type="binding site" evidence="5">
    <location>
        <position position="258"/>
    </location>
    <ligand>
        <name>substrate</name>
    </ligand>
</feature>
<protein>
    <recommendedName>
        <fullName evidence="5">Histidinol dehydrogenase</fullName>
        <shortName evidence="5">HDH</shortName>
        <ecNumber evidence="5">1.1.1.23</ecNumber>
    </recommendedName>
</protein>